<dbReference type="Proteomes" id="UP001152604">
    <property type="component" value="Unassembled WGS sequence"/>
</dbReference>
<evidence type="ECO:0000313" key="1">
    <source>
        <dbReference type="EMBL" id="CAH2399412.1"/>
    </source>
</evidence>
<reference evidence="1" key="1">
    <citation type="submission" date="2022-03" db="EMBL/GenBank/DDBJ databases">
        <authorList>
            <person name="Brunel B."/>
        </authorList>
    </citation>
    <scope>NUCLEOTIDE SEQUENCE</scope>
    <source>
        <strain evidence="1">STM4922sample</strain>
    </source>
</reference>
<gene>
    <name evidence="1" type="ORF">MES4922_210252</name>
</gene>
<dbReference type="EMBL" id="CAKXZS010000014">
    <property type="protein sequence ID" value="CAH2399412.1"/>
    <property type="molecule type" value="Genomic_DNA"/>
</dbReference>
<name>A0ABN8JQP4_9HYPH</name>
<sequence length="80" mass="8964">MSVVLPMPRERVHGCVCFGQPSQRLFNFLSRGVSALDVPDHLLPQQREPFGAINIAVSRSFKVEGCEPHGRLFQLFSTPK</sequence>
<comment type="caution">
    <text evidence="1">The sequence shown here is derived from an EMBL/GenBank/DDBJ whole genome shotgun (WGS) entry which is preliminary data.</text>
</comment>
<evidence type="ECO:0000313" key="2">
    <source>
        <dbReference type="Proteomes" id="UP001152604"/>
    </source>
</evidence>
<protein>
    <submittedName>
        <fullName evidence="1">Uncharacterized protein</fullName>
    </submittedName>
</protein>
<keyword evidence="2" id="KW-1185">Reference proteome</keyword>
<organism evidence="1 2">
    <name type="scientific">Mesorhizobium ventifaucium</name>
    <dbReference type="NCBI Taxonomy" id="666020"/>
    <lineage>
        <taxon>Bacteria</taxon>
        <taxon>Pseudomonadati</taxon>
        <taxon>Pseudomonadota</taxon>
        <taxon>Alphaproteobacteria</taxon>
        <taxon>Hyphomicrobiales</taxon>
        <taxon>Phyllobacteriaceae</taxon>
        <taxon>Mesorhizobium</taxon>
    </lineage>
</organism>
<proteinExistence type="predicted"/>
<accession>A0ABN8JQP4</accession>